<dbReference type="ExpressionAtlas" id="M1BCV7">
    <property type="expression patterns" value="baseline and differential"/>
</dbReference>
<reference evidence="2" key="2">
    <citation type="submission" date="2015-06" db="UniProtKB">
        <authorList>
            <consortium name="EnsemblPlants"/>
        </authorList>
    </citation>
    <scope>IDENTIFICATION</scope>
    <source>
        <strain evidence="2">DM1-3 516 R44</strain>
    </source>
</reference>
<reference evidence="3" key="1">
    <citation type="journal article" date="2011" name="Nature">
        <title>Genome sequence and analysis of the tuber crop potato.</title>
        <authorList>
            <consortium name="The Potato Genome Sequencing Consortium"/>
        </authorList>
    </citation>
    <scope>NUCLEOTIDE SEQUENCE [LARGE SCALE GENOMIC DNA]</scope>
    <source>
        <strain evidence="3">cv. DM1-3 516 R44</strain>
    </source>
</reference>
<dbReference type="Proteomes" id="UP000011115">
    <property type="component" value="Unassembled WGS sequence"/>
</dbReference>
<evidence type="ECO:0000313" key="2">
    <source>
        <dbReference type="EnsemblPlants" id="PGSC0003DMT400042343"/>
    </source>
</evidence>
<accession>M1BCV7</accession>
<gene>
    <name evidence="2" type="primary">LOC102584400</name>
</gene>
<dbReference type="EnsemblPlants" id="PGSC0003DMT400042343">
    <property type="protein sequence ID" value="PGSC0003DMT400042343"/>
    <property type="gene ID" value="PGSC0003DMG400016418"/>
</dbReference>
<proteinExistence type="predicted"/>
<organism evidence="2 3">
    <name type="scientific">Solanum tuberosum</name>
    <name type="common">Potato</name>
    <dbReference type="NCBI Taxonomy" id="4113"/>
    <lineage>
        <taxon>Eukaryota</taxon>
        <taxon>Viridiplantae</taxon>
        <taxon>Streptophyta</taxon>
        <taxon>Embryophyta</taxon>
        <taxon>Tracheophyta</taxon>
        <taxon>Spermatophyta</taxon>
        <taxon>Magnoliopsida</taxon>
        <taxon>eudicotyledons</taxon>
        <taxon>Gunneridae</taxon>
        <taxon>Pentapetalae</taxon>
        <taxon>asterids</taxon>
        <taxon>lamiids</taxon>
        <taxon>Solanales</taxon>
        <taxon>Solanaceae</taxon>
        <taxon>Solanoideae</taxon>
        <taxon>Solaneae</taxon>
        <taxon>Solanum</taxon>
    </lineage>
</organism>
<dbReference type="Gramene" id="PGSC0003DMT400042343">
    <property type="protein sequence ID" value="PGSC0003DMT400042343"/>
    <property type="gene ID" value="PGSC0003DMG400016418"/>
</dbReference>
<keyword evidence="3" id="KW-1185">Reference proteome</keyword>
<feature type="region of interest" description="Disordered" evidence="1">
    <location>
        <begin position="69"/>
        <end position="89"/>
    </location>
</feature>
<name>M1BCV7_SOLTU</name>
<dbReference type="AlphaFoldDB" id="M1BCV7"/>
<sequence>MTQITGSYQMQMLALQICGRQIVSFSFKVSLIRNIFVKSPFPLTSIIATVEWDGETLLRDFGIDDLGTPRAHTPSTIADVPDPMNVPPR</sequence>
<dbReference type="OrthoDB" id="1743261at2759"/>
<dbReference type="HOGENOM" id="CLU_2459047_0_0_1"/>
<evidence type="ECO:0000313" key="3">
    <source>
        <dbReference type="Proteomes" id="UP000011115"/>
    </source>
</evidence>
<protein>
    <submittedName>
        <fullName evidence="2">E2F4,5</fullName>
    </submittedName>
</protein>
<evidence type="ECO:0000256" key="1">
    <source>
        <dbReference type="SAM" id="MobiDB-lite"/>
    </source>
</evidence>